<dbReference type="InterPro" id="IPR015955">
    <property type="entry name" value="Lactate_DH/Glyco_Ohase_4_C"/>
</dbReference>
<dbReference type="PRINTS" id="PR00086">
    <property type="entry name" value="LLDHDRGNASE"/>
</dbReference>
<dbReference type="PANTHER" id="PTHR43128:SF16">
    <property type="entry name" value="L-LACTATE DEHYDROGENASE"/>
    <property type="match status" value="1"/>
</dbReference>
<comment type="similarity">
    <text evidence="6">Belongs to the LDH/MDH superfamily.</text>
</comment>
<evidence type="ECO:0000256" key="1">
    <source>
        <dbReference type="ARBA" id="ARBA00023002"/>
    </source>
</evidence>
<organism evidence="9 10">
    <name type="scientific">Poriferisphaera corsica</name>
    <dbReference type="NCBI Taxonomy" id="2528020"/>
    <lineage>
        <taxon>Bacteria</taxon>
        <taxon>Pseudomonadati</taxon>
        <taxon>Planctomycetota</taxon>
        <taxon>Phycisphaerae</taxon>
        <taxon>Phycisphaerales</taxon>
        <taxon>Phycisphaeraceae</taxon>
        <taxon>Poriferisphaera</taxon>
    </lineage>
</organism>
<dbReference type="Proteomes" id="UP000317369">
    <property type="component" value="Chromosome"/>
</dbReference>
<gene>
    <name evidence="9" type="primary">ldhP</name>
    <name evidence="9" type="ORF">KS4_19610</name>
</gene>
<dbReference type="SUPFAM" id="SSF56327">
    <property type="entry name" value="LDH C-terminal domain-like"/>
    <property type="match status" value="1"/>
</dbReference>
<feature type="binding site" evidence="5">
    <location>
        <position position="35"/>
    </location>
    <ligand>
        <name>NAD(+)</name>
        <dbReference type="ChEBI" id="CHEBI:57540"/>
    </ligand>
</feature>
<dbReference type="InterPro" id="IPR022383">
    <property type="entry name" value="Lactate/malate_DH_C"/>
</dbReference>
<dbReference type="InterPro" id="IPR018177">
    <property type="entry name" value="L-lactate_DH_AS"/>
</dbReference>
<dbReference type="SUPFAM" id="SSF51735">
    <property type="entry name" value="NAD(P)-binding Rossmann-fold domains"/>
    <property type="match status" value="1"/>
</dbReference>
<evidence type="ECO:0000256" key="4">
    <source>
        <dbReference type="PIRSR" id="PIRSR000102-2"/>
    </source>
</evidence>
<feature type="binding site" evidence="4">
    <location>
        <position position="122"/>
    </location>
    <ligand>
        <name>substrate</name>
    </ligand>
</feature>
<dbReference type="EMBL" id="CP036425">
    <property type="protein sequence ID" value="QDU33901.1"/>
    <property type="molecule type" value="Genomic_DNA"/>
</dbReference>
<evidence type="ECO:0000313" key="10">
    <source>
        <dbReference type="Proteomes" id="UP000317369"/>
    </source>
</evidence>
<feature type="binding site" evidence="5">
    <location>
        <begin position="120"/>
        <end position="122"/>
    </location>
    <ligand>
        <name>NAD(+)</name>
        <dbReference type="ChEBI" id="CHEBI:57540"/>
    </ligand>
</feature>
<dbReference type="EC" id="1.1.1.27" evidence="9"/>
<dbReference type="KEGG" id="pcor:KS4_19610"/>
<dbReference type="AlphaFoldDB" id="A0A517YUJ6"/>
<feature type="binding site" evidence="5">
    <location>
        <begin position="9"/>
        <end position="15"/>
    </location>
    <ligand>
        <name>NAD(+)</name>
        <dbReference type="ChEBI" id="CHEBI:57540"/>
    </ligand>
</feature>
<dbReference type="PANTHER" id="PTHR43128">
    <property type="entry name" value="L-2-HYDROXYCARBOXYLATE DEHYDROGENASE (NAD(P)(+))"/>
    <property type="match status" value="1"/>
</dbReference>
<feature type="binding site" evidence="4">
    <location>
        <position position="153"/>
    </location>
    <ligand>
        <name>substrate</name>
    </ligand>
</feature>
<evidence type="ECO:0000259" key="8">
    <source>
        <dbReference type="Pfam" id="PF02866"/>
    </source>
</evidence>
<feature type="active site" description="Proton acceptor" evidence="3">
    <location>
        <position position="177"/>
    </location>
</feature>
<dbReference type="PIRSF" id="PIRSF000102">
    <property type="entry name" value="Lac_mal_DH"/>
    <property type="match status" value="1"/>
</dbReference>
<keyword evidence="2 5" id="KW-0520">NAD</keyword>
<feature type="binding site" evidence="4">
    <location>
        <position position="88"/>
    </location>
    <ligand>
        <name>substrate</name>
    </ligand>
</feature>
<dbReference type="InterPro" id="IPR036291">
    <property type="entry name" value="NAD(P)-bd_dom_sf"/>
</dbReference>
<dbReference type="InterPro" id="IPR001236">
    <property type="entry name" value="Lactate/malate_DH_N"/>
</dbReference>
<protein>
    <submittedName>
        <fullName evidence="9">L-lactate dehydrogenase P</fullName>
        <ecNumber evidence="9">1.1.1.27</ecNumber>
    </submittedName>
</protein>
<dbReference type="CDD" id="cd00300">
    <property type="entry name" value="LDH_like"/>
    <property type="match status" value="1"/>
</dbReference>
<evidence type="ECO:0000256" key="6">
    <source>
        <dbReference type="RuleBase" id="RU003369"/>
    </source>
</evidence>
<proteinExistence type="inferred from homology"/>
<feature type="binding site" evidence="5">
    <location>
        <position position="95"/>
    </location>
    <ligand>
        <name>NAD(+)</name>
        <dbReference type="ChEBI" id="CHEBI:57540"/>
    </ligand>
</feature>
<dbReference type="Pfam" id="PF02866">
    <property type="entry name" value="Ldh_1_C"/>
    <property type="match status" value="1"/>
</dbReference>
<dbReference type="GO" id="GO:0006089">
    <property type="term" value="P:lactate metabolic process"/>
    <property type="evidence" value="ECO:0007669"/>
    <property type="project" value="TreeGrafter"/>
</dbReference>
<dbReference type="Gene3D" id="3.90.110.10">
    <property type="entry name" value="Lactate dehydrogenase/glycoside hydrolase, family 4, C-terminal"/>
    <property type="match status" value="1"/>
</dbReference>
<evidence type="ECO:0000313" key="9">
    <source>
        <dbReference type="EMBL" id="QDU33901.1"/>
    </source>
</evidence>
<evidence type="ECO:0000256" key="2">
    <source>
        <dbReference type="ARBA" id="ARBA00023027"/>
    </source>
</evidence>
<dbReference type="PROSITE" id="PS00064">
    <property type="entry name" value="L_LDH"/>
    <property type="match status" value="1"/>
</dbReference>
<evidence type="ECO:0000256" key="3">
    <source>
        <dbReference type="PIRSR" id="PIRSR000102-1"/>
    </source>
</evidence>
<sequence>MSIKVSIIGGGGRVGSNAAFALQCAGIVREISLIDANPDLAAGEALDLLHGSSILGNQIITSGTPDTASDADVICITAGSRRKPDESRLDLINRNVSIFKSILDDLRANKLRHDAIIFVVSNPVDILTRLVLDYLDWPSNQVIGLGTVLDTARFRSMIAADQQLPPQQVKALILGEHGDSMVPIWSSATVAGCSLTSILSPNKQNELFTRTKGSGAEVIKRKGGAGYAVGASIAEVIHAIALNSHAILPVSSQINGPYTVRDTCFSIPTTIGRSGIIRTHEVELWPKETAALQASARALDETWSKIT</sequence>
<feature type="binding site" evidence="4">
    <location>
        <position position="82"/>
    </location>
    <ligand>
        <name>substrate</name>
    </ligand>
</feature>
<feature type="domain" description="Lactate/malate dehydrogenase N-terminal" evidence="7">
    <location>
        <begin position="3"/>
        <end position="144"/>
    </location>
</feature>
<keyword evidence="10" id="KW-1185">Reference proteome</keyword>
<dbReference type="GO" id="GO:0004459">
    <property type="term" value="F:L-lactate dehydrogenase (NAD+) activity"/>
    <property type="evidence" value="ECO:0007669"/>
    <property type="project" value="UniProtKB-EC"/>
</dbReference>
<dbReference type="Pfam" id="PF00056">
    <property type="entry name" value="Ldh_1_N"/>
    <property type="match status" value="1"/>
</dbReference>
<dbReference type="InterPro" id="IPR001557">
    <property type="entry name" value="L-lactate/malate_DH"/>
</dbReference>
<accession>A0A517YUJ6</accession>
<reference evidence="9 10" key="1">
    <citation type="submission" date="2019-02" db="EMBL/GenBank/DDBJ databases">
        <title>Deep-cultivation of Planctomycetes and their phenomic and genomic characterization uncovers novel biology.</title>
        <authorList>
            <person name="Wiegand S."/>
            <person name="Jogler M."/>
            <person name="Boedeker C."/>
            <person name="Pinto D."/>
            <person name="Vollmers J."/>
            <person name="Rivas-Marin E."/>
            <person name="Kohn T."/>
            <person name="Peeters S.H."/>
            <person name="Heuer A."/>
            <person name="Rast P."/>
            <person name="Oberbeckmann S."/>
            <person name="Bunk B."/>
            <person name="Jeske O."/>
            <person name="Meyerdierks A."/>
            <person name="Storesund J.E."/>
            <person name="Kallscheuer N."/>
            <person name="Luecker S."/>
            <person name="Lage O.M."/>
            <person name="Pohl T."/>
            <person name="Merkel B.J."/>
            <person name="Hornburger P."/>
            <person name="Mueller R.-W."/>
            <person name="Bruemmer F."/>
            <person name="Labrenz M."/>
            <person name="Spormann A.M."/>
            <person name="Op den Camp H."/>
            <person name="Overmann J."/>
            <person name="Amann R."/>
            <person name="Jetten M.S.M."/>
            <person name="Mascher T."/>
            <person name="Medema M.H."/>
            <person name="Devos D.P."/>
            <person name="Kaster A.-K."/>
            <person name="Ovreas L."/>
            <person name="Rohde M."/>
            <person name="Galperin M.Y."/>
            <person name="Jogler C."/>
        </authorList>
    </citation>
    <scope>NUCLEOTIDE SEQUENCE [LARGE SCALE GENOMIC DNA]</scope>
    <source>
        <strain evidence="9 10">KS4</strain>
    </source>
</reference>
<feature type="domain" description="Lactate/malate dehydrogenase C-terminal" evidence="8">
    <location>
        <begin position="147"/>
        <end position="303"/>
    </location>
</feature>
<evidence type="ECO:0000259" key="7">
    <source>
        <dbReference type="Pfam" id="PF00056"/>
    </source>
</evidence>
<evidence type="ECO:0000256" key="5">
    <source>
        <dbReference type="PIRSR" id="PIRSR000102-3"/>
    </source>
</evidence>
<keyword evidence="1 6" id="KW-0560">Oxidoreductase</keyword>
<name>A0A517YUJ6_9BACT</name>
<dbReference type="Gene3D" id="3.40.50.720">
    <property type="entry name" value="NAD(P)-binding Rossmann-like Domain"/>
    <property type="match status" value="1"/>
</dbReference>